<dbReference type="GO" id="GO:0017054">
    <property type="term" value="C:negative cofactor 2 complex"/>
    <property type="evidence" value="ECO:0007669"/>
    <property type="project" value="TreeGrafter"/>
</dbReference>
<dbReference type="GO" id="GO:0016251">
    <property type="term" value="F:RNA polymerase II general transcription initiation factor activity"/>
    <property type="evidence" value="ECO:0007669"/>
    <property type="project" value="TreeGrafter"/>
</dbReference>
<dbReference type="PANTHER" id="PTHR10252:SF5">
    <property type="entry name" value="DR1-ASSOCIATED COREPRESSOR"/>
    <property type="match status" value="1"/>
</dbReference>
<evidence type="ECO:0000256" key="7">
    <source>
        <dbReference type="SAM" id="MobiDB-lite"/>
    </source>
</evidence>
<evidence type="ECO:0000256" key="4">
    <source>
        <dbReference type="ARBA" id="ARBA00065307"/>
    </source>
</evidence>
<feature type="compositionally biased region" description="Polar residues" evidence="7">
    <location>
        <begin position="86"/>
        <end position="95"/>
    </location>
</feature>
<dbReference type="GO" id="GO:0046982">
    <property type="term" value="F:protein heterodimerization activity"/>
    <property type="evidence" value="ECO:0007669"/>
    <property type="project" value="InterPro"/>
</dbReference>
<name>A0A4U7AV25_9PEZI</name>
<dbReference type="InterPro" id="IPR050568">
    <property type="entry name" value="Transcr_DNA_Rep_Reg"/>
</dbReference>
<evidence type="ECO:0000256" key="2">
    <source>
        <dbReference type="ARBA" id="ARBA00023242"/>
    </source>
</evidence>
<feature type="region of interest" description="Disordered" evidence="7">
    <location>
        <begin position="1"/>
        <end position="142"/>
    </location>
</feature>
<dbReference type="PANTHER" id="PTHR10252">
    <property type="entry name" value="HISTONE-LIKE TRANSCRIPTION FACTOR CCAAT-RELATED"/>
    <property type="match status" value="1"/>
</dbReference>
<sequence length="277" mass="30742">MAHQSWAPQSPDLSGYAPQSPDLSAYKAKVSNQNPTWTPQSPDIGELPHHPQLQHQPPPPPPTNFTLDSGWDHKPQGFGGPYPTSAYPQFQQPTSHPAYYPQDMPSTRSARVKDEDADWTPQNDFDPPQQHSAPVDQKPSVPRQKMDTYGIEVKTKFPVARIKRIMQADEDVGKVAQVTPVVMAKALELFMIRLITASSGVAKSRNSKRVTTQHMKQAVMQDDQFDNLREIVDKVPDAPAKKGAADSDDEDGEAPKKRKKSTAGGKGKKRRNSDDDF</sequence>
<feature type="compositionally biased region" description="Polar residues" evidence="7">
    <location>
        <begin position="1"/>
        <end position="12"/>
    </location>
</feature>
<comment type="subunit">
    <text evidence="4">Forms the NCT transcriptional regulatory complex with nctB and mot1.</text>
</comment>
<feature type="region of interest" description="Disordered" evidence="7">
    <location>
        <begin position="222"/>
        <end position="277"/>
    </location>
</feature>
<dbReference type="InterPro" id="IPR009072">
    <property type="entry name" value="Histone-fold"/>
</dbReference>
<organism evidence="9 10">
    <name type="scientific">Elsinoe australis</name>
    <dbReference type="NCBI Taxonomy" id="40998"/>
    <lineage>
        <taxon>Eukaryota</taxon>
        <taxon>Fungi</taxon>
        <taxon>Dikarya</taxon>
        <taxon>Ascomycota</taxon>
        <taxon>Pezizomycotina</taxon>
        <taxon>Dothideomycetes</taxon>
        <taxon>Dothideomycetidae</taxon>
        <taxon>Myriangiales</taxon>
        <taxon>Elsinoaceae</taxon>
        <taxon>Elsinoe</taxon>
    </lineage>
</organism>
<comment type="caution">
    <text evidence="9">The sequence shown here is derived from an EMBL/GenBank/DDBJ whole genome shotgun (WGS) entry which is preliminary data.</text>
</comment>
<evidence type="ECO:0000256" key="5">
    <source>
        <dbReference type="ARBA" id="ARBA00072430"/>
    </source>
</evidence>
<dbReference type="GO" id="GO:0001046">
    <property type="term" value="F:core promoter sequence-specific DNA binding"/>
    <property type="evidence" value="ECO:0007669"/>
    <property type="project" value="TreeGrafter"/>
</dbReference>
<reference evidence="9 10" key="1">
    <citation type="submission" date="2018-02" db="EMBL/GenBank/DDBJ databases">
        <title>Draft genome sequences of Elsinoe sp., causing black scab on jojoba.</title>
        <authorList>
            <person name="Stodart B."/>
            <person name="Jeffress S."/>
            <person name="Ash G."/>
            <person name="Arun Chinnappa K."/>
        </authorList>
    </citation>
    <scope>NUCLEOTIDE SEQUENCE [LARGE SCALE GENOMIC DNA]</scope>
    <source>
        <strain evidence="9 10">Hillstone_2</strain>
    </source>
</reference>
<dbReference type="CDD" id="cd22906">
    <property type="entry name" value="HFD_DRAP1"/>
    <property type="match status" value="1"/>
</dbReference>
<comment type="similarity">
    <text evidence="3">Belongs to the NC2 alpha/DRAP1 family.</text>
</comment>
<dbReference type="InterPro" id="IPR003958">
    <property type="entry name" value="CBFA_NFYB_domain"/>
</dbReference>
<evidence type="ECO:0000259" key="8">
    <source>
        <dbReference type="Pfam" id="PF00808"/>
    </source>
</evidence>
<dbReference type="Gene3D" id="1.10.20.10">
    <property type="entry name" value="Histone, subunit A"/>
    <property type="match status" value="1"/>
</dbReference>
<dbReference type="AlphaFoldDB" id="A0A4U7AV25"/>
<dbReference type="EMBL" id="PTQR01000123">
    <property type="protein sequence ID" value="TKX18897.1"/>
    <property type="molecule type" value="Genomic_DNA"/>
</dbReference>
<evidence type="ECO:0000313" key="10">
    <source>
        <dbReference type="Proteomes" id="UP000308133"/>
    </source>
</evidence>
<protein>
    <recommendedName>
        <fullName evidence="5">NCT transcriptional regulatory complex subunit A</fullName>
    </recommendedName>
    <alternativeName>
        <fullName evidence="6">Negative cofactor 2 AB</fullName>
    </alternativeName>
</protein>
<evidence type="ECO:0000256" key="3">
    <source>
        <dbReference type="ARBA" id="ARBA00061393"/>
    </source>
</evidence>
<evidence type="ECO:0000313" key="9">
    <source>
        <dbReference type="EMBL" id="TKX18897.1"/>
    </source>
</evidence>
<comment type="subcellular location">
    <subcellularLocation>
        <location evidence="1">Nucleus</location>
    </subcellularLocation>
</comment>
<accession>A0A4U7AV25</accession>
<feature type="domain" description="Transcription factor CBF/NF-Y/archaeal histone" evidence="8">
    <location>
        <begin position="156"/>
        <end position="219"/>
    </location>
</feature>
<proteinExistence type="inferred from homology"/>
<keyword evidence="2" id="KW-0539">Nucleus</keyword>
<dbReference type="FunFam" id="1.10.20.10:FF:000036">
    <property type="entry name" value="CBF/NF-Y family transcription factor"/>
    <property type="match status" value="1"/>
</dbReference>
<dbReference type="Pfam" id="PF00808">
    <property type="entry name" value="CBFD_NFYB_HMF"/>
    <property type="match status" value="1"/>
</dbReference>
<evidence type="ECO:0000256" key="1">
    <source>
        <dbReference type="ARBA" id="ARBA00004123"/>
    </source>
</evidence>
<feature type="compositionally biased region" description="Basic and acidic residues" evidence="7">
    <location>
        <begin position="226"/>
        <end position="245"/>
    </location>
</feature>
<feature type="compositionally biased region" description="Basic residues" evidence="7">
    <location>
        <begin position="256"/>
        <end position="271"/>
    </location>
</feature>
<evidence type="ECO:0000256" key="6">
    <source>
        <dbReference type="ARBA" id="ARBA00075891"/>
    </source>
</evidence>
<dbReference type="Proteomes" id="UP000308133">
    <property type="component" value="Unassembled WGS sequence"/>
</dbReference>
<feature type="compositionally biased region" description="Polar residues" evidence="7">
    <location>
        <begin position="30"/>
        <end position="41"/>
    </location>
</feature>
<gene>
    <name evidence="9" type="ORF">C1H76_8786</name>
</gene>
<dbReference type="SUPFAM" id="SSF47113">
    <property type="entry name" value="Histone-fold"/>
    <property type="match status" value="1"/>
</dbReference>